<sequence>MTMALTSMAGPLKPEWSIRARLTAWATLVAMALCALTAWFVLDSNYKSEMSERFRQVYAAALRVSHQLVHQRAVPPALEDEGVSAMQVIDPTGKVVSASSQVQGQPRMATFVPPQRPGAMDRVVCDVPGFPSQCMIIAAMWVYAPSGDFIVYGALPPPARYGSATLVAMLVAASVIWLSLVAWGTYHIVGRALRPVEAMTAELDEITATDLAHRVPVPAHHDEIRFLAKTVNYTLQLLERALQQERRFTSDASHDLRAPMAAARLRLEEALTDPGTVDWPGMAKELLSDVERQQAIADDILALARLDADRSPQHERNDLAELARTELQHRPPGRVPIHADLESGVFVACDRQLICRLLTNLLDNAQRHAATAATVAVRAEDGTGVLAVADDGAGIAPEHRELVFERFVRLPESRARDPKGTGLGLPICREIAHAHQGTLTIEDPGQGTCFVLRVPLLN</sequence>
<keyword evidence="8 11" id="KW-1133">Transmembrane helix</keyword>
<dbReference type="InterPro" id="IPR003660">
    <property type="entry name" value="HAMP_dom"/>
</dbReference>
<evidence type="ECO:0000256" key="1">
    <source>
        <dbReference type="ARBA" id="ARBA00000085"/>
    </source>
</evidence>
<dbReference type="PANTHER" id="PTHR45436:SF5">
    <property type="entry name" value="SENSOR HISTIDINE KINASE TRCS"/>
    <property type="match status" value="1"/>
</dbReference>
<dbReference type="InterPro" id="IPR003661">
    <property type="entry name" value="HisK_dim/P_dom"/>
</dbReference>
<evidence type="ECO:0000256" key="11">
    <source>
        <dbReference type="SAM" id="Phobius"/>
    </source>
</evidence>
<feature type="domain" description="HAMP" evidence="13">
    <location>
        <begin position="190"/>
        <end position="243"/>
    </location>
</feature>
<keyword evidence="10 11" id="KW-0472">Membrane</keyword>
<dbReference type="InterPro" id="IPR036890">
    <property type="entry name" value="HATPase_C_sf"/>
</dbReference>
<dbReference type="Gene3D" id="3.30.565.10">
    <property type="entry name" value="Histidine kinase-like ATPase, C-terminal domain"/>
    <property type="match status" value="1"/>
</dbReference>
<dbReference type="Pfam" id="PF00672">
    <property type="entry name" value="HAMP"/>
    <property type="match status" value="1"/>
</dbReference>
<dbReference type="PANTHER" id="PTHR45436">
    <property type="entry name" value="SENSOR HISTIDINE KINASE YKOH"/>
    <property type="match status" value="1"/>
</dbReference>
<dbReference type="SUPFAM" id="SSF55874">
    <property type="entry name" value="ATPase domain of HSP90 chaperone/DNA topoisomerase II/histidine kinase"/>
    <property type="match status" value="1"/>
</dbReference>
<name>A0A4R4Z2P5_9ACTN</name>
<evidence type="ECO:0000256" key="8">
    <source>
        <dbReference type="ARBA" id="ARBA00022989"/>
    </source>
</evidence>
<dbReference type="SMART" id="SM00304">
    <property type="entry name" value="HAMP"/>
    <property type="match status" value="1"/>
</dbReference>
<comment type="catalytic activity">
    <reaction evidence="1">
        <text>ATP + protein L-histidine = ADP + protein N-phospho-L-histidine.</text>
        <dbReference type="EC" id="2.7.13.3"/>
    </reaction>
</comment>
<dbReference type="InterPro" id="IPR050428">
    <property type="entry name" value="TCS_sensor_his_kinase"/>
</dbReference>
<dbReference type="SUPFAM" id="SSF158472">
    <property type="entry name" value="HAMP domain-like"/>
    <property type="match status" value="1"/>
</dbReference>
<dbReference type="CDD" id="cd00075">
    <property type="entry name" value="HATPase"/>
    <property type="match status" value="1"/>
</dbReference>
<dbReference type="CDD" id="cd00082">
    <property type="entry name" value="HisKA"/>
    <property type="match status" value="1"/>
</dbReference>
<dbReference type="InterPro" id="IPR005467">
    <property type="entry name" value="His_kinase_dom"/>
</dbReference>
<evidence type="ECO:0000256" key="4">
    <source>
        <dbReference type="ARBA" id="ARBA00022553"/>
    </source>
</evidence>
<dbReference type="AlphaFoldDB" id="A0A4R4Z2P5"/>
<dbReference type="InterPro" id="IPR004358">
    <property type="entry name" value="Sig_transdc_His_kin-like_C"/>
</dbReference>
<dbReference type="GO" id="GO:0000155">
    <property type="term" value="F:phosphorelay sensor kinase activity"/>
    <property type="evidence" value="ECO:0007669"/>
    <property type="project" value="InterPro"/>
</dbReference>
<dbReference type="Gene3D" id="1.10.287.130">
    <property type="match status" value="1"/>
</dbReference>
<evidence type="ECO:0000259" key="12">
    <source>
        <dbReference type="PROSITE" id="PS50109"/>
    </source>
</evidence>
<evidence type="ECO:0000256" key="6">
    <source>
        <dbReference type="ARBA" id="ARBA00022692"/>
    </source>
</evidence>
<dbReference type="Pfam" id="PF02518">
    <property type="entry name" value="HATPase_c"/>
    <property type="match status" value="1"/>
</dbReference>
<proteinExistence type="predicted"/>
<keyword evidence="15" id="KW-1185">Reference proteome</keyword>
<evidence type="ECO:0000256" key="7">
    <source>
        <dbReference type="ARBA" id="ARBA00022777"/>
    </source>
</evidence>
<feature type="domain" description="Histidine kinase" evidence="12">
    <location>
        <begin position="251"/>
        <end position="458"/>
    </location>
</feature>
<evidence type="ECO:0000259" key="13">
    <source>
        <dbReference type="PROSITE" id="PS50885"/>
    </source>
</evidence>
<dbReference type="Pfam" id="PF00512">
    <property type="entry name" value="HisKA"/>
    <property type="match status" value="1"/>
</dbReference>
<comment type="subcellular location">
    <subcellularLocation>
        <location evidence="2">Cell membrane</location>
    </subcellularLocation>
</comment>
<keyword evidence="9" id="KW-0902">Two-component regulatory system</keyword>
<dbReference type="CDD" id="cd06225">
    <property type="entry name" value="HAMP"/>
    <property type="match status" value="1"/>
</dbReference>
<keyword evidence="5" id="KW-0808">Transferase</keyword>
<dbReference type="PROSITE" id="PS50109">
    <property type="entry name" value="HIS_KIN"/>
    <property type="match status" value="1"/>
</dbReference>
<evidence type="ECO:0000256" key="9">
    <source>
        <dbReference type="ARBA" id="ARBA00023012"/>
    </source>
</evidence>
<comment type="caution">
    <text evidence="14">The sequence shown here is derived from an EMBL/GenBank/DDBJ whole genome shotgun (WGS) entry which is preliminary data.</text>
</comment>
<keyword evidence="4" id="KW-0597">Phosphoprotein</keyword>
<accession>A0A4R4Z2P5</accession>
<protein>
    <recommendedName>
        <fullName evidence="3">histidine kinase</fullName>
        <ecNumber evidence="3">2.7.13.3</ecNumber>
    </recommendedName>
</protein>
<keyword evidence="7 14" id="KW-0418">Kinase</keyword>
<dbReference type="SMART" id="SM00388">
    <property type="entry name" value="HisKA"/>
    <property type="match status" value="1"/>
</dbReference>
<dbReference type="SUPFAM" id="SSF47384">
    <property type="entry name" value="Homodimeric domain of signal transducing histidine kinase"/>
    <property type="match status" value="1"/>
</dbReference>
<dbReference type="EMBL" id="SMKQ01000018">
    <property type="protein sequence ID" value="TDD52066.1"/>
    <property type="molecule type" value="Genomic_DNA"/>
</dbReference>
<gene>
    <name evidence="14" type="ORF">E1286_09575</name>
</gene>
<dbReference type="SMART" id="SM00387">
    <property type="entry name" value="HATPase_c"/>
    <property type="match status" value="1"/>
</dbReference>
<evidence type="ECO:0000256" key="5">
    <source>
        <dbReference type="ARBA" id="ARBA00022679"/>
    </source>
</evidence>
<dbReference type="InterPro" id="IPR003594">
    <property type="entry name" value="HATPase_dom"/>
</dbReference>
<dbReference type="InterPro" id="IPR036097">
    <property type="entry name" value="HisK_dim/P_sf"/>
</dbReference>
<evidence type="ECO:0000256" key="3">
    <source>
        <dbReference type="ARBA" id="ARBA00012438"/>
    </source>
</evidence>
<feature type="transmembrane region" description="Helical" evidence="11">
    <location>
        <begin position="164"/>
        <end position="189"/>
    </location>
</feature>
<evidence type="ECO:0000313" key="15">
    <source>
        <dbReference type="Proteomes" id="UP000295302"/>
    </source>
</evidence>
<reference evidence="14 15" key="1">
    <citation type="submission" date="2019-03" db="EMBL/GenBank/DDBJ databases">
        <title>Draft genome sequences of novel Actinobacteria.</title>
        <authorList>
            <person name="Sahin N."/>
            <person name="Ay H."/>
            <person name="Saygin H."/>
        </authorList>
    </citation>
    <scope>NUCLEOTIDE SEQUENCE [LARGE SCALE GENOMIC DNA]</scope>
    <source>
        <strain evidence="14 15">CH32</strain>
    </source>
</reference>
<dbReference type="PROSITE" id="PS50885">
    <property type="entry name" value="HAMP"/>
    <property type="match status" value="1"/>
</dbReference>
<dbReference type="GO" id="GO:0005886">
    <property type="term" value="C:plasma membrane"/>
    <property type="evidence" value="ECO:0007669"/>
    <property type="project" value="UniProtKB-SubCell"/>
</dbReference>
<evidence type="ECO:0000256" key="2">
    <source>
        <dbReference type="ARBA" id="ARBA00004236"/>
    </source>
</evidence>
<organism evidence="14 15">
    <name type="scientific">Nonomuraea terrae</name>
    <dbReference type="NCBI Taxonomy" id="2530383"/>
    <lineage>
        <taxon>Bacteria</taxon>
        <taxon>Bacillati</taxon>
        <taxon>Actinomycetota</taxon>
        <taxon>Actinomycetes</taxon>
        <taxon>Streptosporangiales</taxon>
        <taxon>Streptosporangiaceae</taxon>
        <taxon>Nonomuraea</taxon>
    </lineage>
</organism>
<dbReference type="PRINTS" id="PR00344">
    <property type="entry name" value="BCTRLSENSOR"/>
</dbReference>
<dbReference type="OrthoDB" id="1931120at2"/>
<dbReference type="EC" id="2.7.13.3" evidence="3"/>
<evidence type="ECO:0000256" key="10">
    <source>
        <dbReference type="ARBA" id="ARBA00023136"/>
    </source>
</evidence>
<keyword evidence="6 11" id="KW-0812">Transmembrane</keyword>
<evidence type="ECO:0000313" key="14">
    <source>
        <dbReference type="EMBL" id="TDD52066.1"/>
    </source>
</evidence>
<feature type="transmembrane region" description="Helical" evidence="11">
    <location>
        <begin position="22"/>
        <end position="42"/>
    </location>
</feature>
<dbReference type="Proteomes" id="UP000295302">
    <property type="component" value="Unassembled WGS sequence"/>
</dbReference>